<feature type="domain" description="Pyridoxamine kinase/Phosphomethylpyrimidine kinase" evidence="1">
    <location>
        <begin position="1"/>
        <end position="228"/>
    </location>
</feature>
<protein>
    <submittedName>
        <fullName evidence="2">Hydroxymethylpyrimidine/phosphomethylpyrimidine kinase</fullName>
    </submittedName>
</protein>
<evidence type="ECO:0000259" key="1">
    <source>
        <dbReference type="Pfam" id="PF08543"/>
    </source>
</evidence>
<name>A0A1M5TRV8_9BURK</name>
<gene>
    <name evidence="2" type="ORF">SAMN04488135_103462</name>
</gene>
<reference evidence="2 3" key="1">
    <citation type="submission" date="2016-11" db="EMBL/GenBank/DDBJ databases">
        <authorList>
            <person name="Jaros S."/>
            <person name="Januszkiewicz K."/>
            <person name="Wedrychowicz H."/>
        </authorList>
    </citation>
    <scope>NUCLEOTIDE SEQUENCE [LARGE SCALE GENOMIC DNA]</scope>
    <source>
        <strain evidence="2 3">CGMCC 1.10190</strain>
    </source>
</reference>
<dbReference type="PANTHER" id="PTHR20858">
    <property type="entry name" value="PHOSPHOMETHYLPYRIMIDINE KINASE"/>
    <property type="match status" value="1"/>
</dbReference>
<evidence type="ECO:0000313" key="3">
    <source>
        <dbReference type="Proteomes" id="UP000184226"/>
    </source>
</evidence>
<dbReference type="Proteomes" id="UP000184226">
    <property type="component" value="Unassembled WGS sequence"/>
</dbReference>
<dbReference type="GO" id="GO:0008972">
    <property type="term" value="F:phosphomethylpyrimidine kinase activity"/>
    <property type="evidence" value="ECO:0007669"/>
    <property type="project" value="TreeGrafter"/>
</dbReference>
<dbReference type="EMBL" id="FQXE01000003">
    <property type="protein sequence ID" value="SHH53464.1"/>
    <property type="molecule type" value="Genomic_DNA"/>
</dbReference>
<keyword evidence="2" id="KW-0808">Transferase</keyword>
<dbReference type="AlphaFoldDB" id="A0A1M5TRV8"/>
<sequence>MGCHALSTLTAILVQDTASTEDVQPIAPELIDDQARCLLEDMTVQAIKVGPLYTTESVSVLAQIAADYTHVPLVLHLGRLPDESLIADIDTEDVQLALFELLLPQTDIVVADHHLLEQWQSQGVFTGADAGTPAQALLQYGAKWVLTSGAPLRPGHGSYLLQGQDNQTANWAWQAPPSRLNDADGPLACAITAQLARGLGVQQAVETALSLLATLGSRSFQPGMGHRLINRSTP</sequence>
<dbReference type="SUPFAM" id="SSF53613">
    <property type="entry name" value="Ribokinase-like"/>
    <property type="match status" value="1"/>
</dbReference>
<dbReference type="Gene3D" id="3.40.1190.20">
    <property type="match status" value="1"/>
</dbReference>
<dbReference type="InterPro" id="IPR013749">
    <property type="entry name" value="PM/HMP-P_kinase-1"/>
</dbReference>
<dbReference type="UniPathway" id="UPA00060">
    <property type="reaction ID" value="UER00138"/>
</dbReference>
<dbReference type="STRING" id="658167.SAMN04488135_103462"/>
<dbReference type="PANTHER" id="PTHR20858:SF17">
    <property type="entry name" value="HYDROXYMETHYLPYRIMIDINE_PHOSPHOMETHYLPYRIMIDINE KINASE THI20-RELATED"/>
    <property type="match status" value="1"/>
</dbReference>
<dbReference type="GO" id="GO:0008902">
    <property type="term" value="F:hydroxymethylpyrimidine kinase activity"/>
    <property type="evidence" value="ECO:0007669"/>
    <property type="project" value="TreeGrafter"/>
</dbReference>
<accession>A0A1M5TRV8</accession>
<dbReference type="InterPro" id="IPR029056">
    <property type="entry name" value="Ribokinase-like"/>
</dbReference>
<evidence type="ECO:0000313" key="2">
    <source>
        <dbReference type="EMBL" id="SHH53464.1"/>
    </source>
</evidence>
<keyword evidence="2" id="KW-0418">Kinase</keyword>
<dbReference type="Pfam" id="PF08543">
    <property type="entry name" value="Phos_pyr_kin"/>
    <property type="match status" value="1"/>
</dbReference>
<dbReference type="GO" id="GO:0005829">
    <property type="term" value="C:cytosol"/>
    <property type="evidence" value="ECO:0007669"/>
    <property type="project" value="TreeGrafter"/>
</dbReference>
<organism evidence="2 3">
    <name type="scientific">Pollutimonas bauzanensis</name>
    <dbReference type="NCBI Taxonomy" id="658167"/>
    <lineage>
        <taxon>Bacteria</taxon>
        <taxon>Pseudomonadati</taxon>
        <taxon>Pseudomonadota</taxon>
        <taxon>Betaproteobacteria</taxon>
        <taxon>Burkholderiales</taxon>
        <taxon>Alcaligenaceae</taxon>
        <taxon>Pollutimonas</taxon>
    </lineage>
</organism>
<dbReference type="GO" id="GO:0009228">
    <property type="term" value="P:thiamine biosynthetic process"/>
    <property type="evidence" value="ECO:0007669"/>
    <property type="project" value="TreeGrafter"/>
</dbReference>
<proteinExistence type="predicted"/>
<dbReference type="GO" id="GO:0009229">
    <property type="term" value="P:thiamine diphosphate biosynthetic process"/>
    <property type="evidence" value="ECO:0007669"/>
    <property type="project" value="UniProtKB-UniPathway"/>
</dbReference>
<keyword evidence="3" id="KW-1185">Reference proteome</keyword>